<evidence type="ECO:0000259" key="9">
    <source>
        <dbReference type="PROSITE" id="PS50011"/>
    </source>
</evidence>
<evidence type="ECO:0000256" key="1">
    <source>
        <dbReference type="ARBA" id="ARBA00022614"/>
    </source>
</evidence>
<organism evidence="10 11">
    <name type="scientific">Tautonia plasticadhaerens</name>
    <dbReference type="NCBI Taxonomy" id="2527974"/>
    <lineage>
        <taxon>Bacteria</taxon>
        <taxon>Pseudomonadati</taxon>
        <taxon>Planctomycetota</taxon>
        <taxon>Planctomycetia</taxon>
        <taxon>Isosphaerales</taxon>
        <taxon>Isosphaeraceae</taxon>
        <taxon>Tautonia</taxon>
    </lineage>
</organism>
<protein>
    <submittedName>
        <fullName evidence="10">Serine/threonine-protein kinase PrkC</fullName>
        <ecNumber evidence="10">2.7.11.1</ecNumber>
    </submittedName>
</protein>
<dbReference type="PROSITE" id="PS00108">
    <property type="entry name" value="PROTEIN_KINASE_ST"/>
    <property type="match status" value="1"/>
</dbReference>
<dbReference type="CDD" id="cd14014">
    <property type="entry name" value="STKc_PknB_like"/>
    <property type="match status" value="1"/>
</dbReference>
<keyword evidence="2 10" id="KW-0808">Transferase</keyword>
<dbReference type="InterPro" id="IPR017441">
    <property type="entry name" value="Protein_kinase_ATP_BS"/>
</dbReference>
<dbReference type="SMART" id="SM00220">
    <property type="entry name" value="S_TKc"/>
    <property type="match status" value="1"/>
</dbReference>
<evidence type="ECO:0000256" key="3">
    <source>
        <dbReference type="ARBA" id="ARBA00022737"/>
    </source>
</evidence>
<dbReference type="OrthoDB" id="6111975at2"/>
<dbReference type="PANTHER" id="PTHR43289">
    <property type="entry name" value="MITOGEN-ACTIVATED PROTEIN KINASE KINASE KINASE 20-RELATED"/>
    <property type="match status" value="1"/>
</dbReference>
<evidence type="ECO:0000256" key="5">
    <source>
        <dbReference type="ARBA" id="ARBA00022777"/>
    </source>
</evidence>
<feature type="compositionally biased region" description="Basic and acidic residues" evidence="8">
    <location>
        <begin position="9"/>
        <end position="21"/>
    </location>
</feature>
<dbReference type="RefSeq" id="WP_145277599.1">
    <property type="nucleotide sequence ID" value="NZ_CP036426.1"/>
</dbReference>
<name>A0A518HD98_9BACT</name>
<keyword evidence="4 7" id="KW-0547">Nucleotide-binding</keyword>
<dbReference type="AlphaFoldDB" id="A0A518HD98"/>
<dbReference type="EC" id="2.7.11.1" evidence="10"/>
<feature type="domain" description="Protein kinase" evidence="9">
    <location>
        <begin position="91"/>
        <end position="345"/>
    </location>
</feature>
<dbReference type="InterPro" id="IPR000719">
    <property type="entry name" value="Prot_kinase_dom"/>
</dbReference>
<keyword evidence="3" id="KW-0677">Repeat</keyword>
<dbReference type="SUPFAM" id="SSF56112">
    <property type="entry name" value="Protein kinase-like (PK-like)"/>
    <property type="match status" value="1"/>
</dbReference>
<keyword evidence="5 10" id="KW-0418">Kinase</keyword>
<sequence length="614" mass="67258">MSIDTTNRPPKDARPDPRDAGRPTPAGVRRRPKDEGHATEPATELAPTPILPSPTADWEAPEDDPTIRLQPDSAPDPSIPVWIDRVIAGRYCLEREIGRGGFGIVMLAYDRELHRQVAIKVARRTRDRGTDHLLEEGRKVAQLDHPNIVPVYDCGRIDDRTIFIVSKYIDGGSLARRMALRKLPIGEAMTIAREVADALAHAHERGLIHRDLKPSNILIDSKNTAYVADFGLALRATDRSDLACVEGSPQYMSPEQASGKSRLVDRRTDVFSFGVILYEMITGERPFPGRLSAEYREQVIHAEPPSPSRLAPAISPRLEAVCRKALSKNPADRHASAWELARELRQCRDWDGPRHWTRLSLVVSAATLLLAAAVLVLALRLFGPQPLTSRGGSPPPATRDAPDLRMAGWILSESGSVDFNDVFPPTIHSAETLPMGPVTLRSLSLYGAGPIADARIEEIARLGGVSSLHLGKTGLTDDQLAELSRLPRLKLLIVCYNALTDRGLSRLGPPDGLKHLDLAGTLVTDEGLDALASSPRLRFLNLSDTEIGDAGIRRLRGLALLEELSVDRTRITDACVDDLLQLPHLKWLRASETALSDEAADRLRAGPSGCRVIR</sequence>
<evidence type="ECO:0000256" key="4">
    <source>
        <dbReference type="ARBA" id="ARBA00022741"/>
    </source>
</evidence>
<evidence type="ECO:0000256" key="7">
    <source>
        <dbReference type="PROSITE-ProRule" id="PRU10141"/>
    </source>
</evidence>
<dbReference type="EMBL" id="CP036426">
    <property type="protein sequence ID" value="QDV38810.1"/>
    <property type="molecule type" value="Genomic_DNA"/>
</dbReference>
<reference evidence="10 11" key="1">
    <citation type="submission" date="2019-02" db="EMBL/GenBank/DDBJ databases">
        <title>Deep-cultivation of Planctomycetes and their phenomic and genomic characterization uncovers novel biology.</title>
        <authorList>
            <person name="Wiegand S."/>
            <person name="Jogler M."/>
            <person name="Boedeker C."/>
            <person name="Pinto D."/>
            <person name="Vollmers J."/>
            <person name="Rivas-Marin E."/>
            <person name="Kohn T."/>
            <person name="Peeters S.H."/>
            <person name="Heuer A."/>
            <person name="Rast P."/>
            <person name="Oberbeckmann S."/>
            <person name="Bunk B."/>
            <person name="Jeske O."/>
            <person name="Meyerdierks A."/>
            <person name="Storesund J.E."/>
            <person name="Kallscheuer N."/>
            <person name="Luecker S."/>
            <person name="Lage O.M."/>
            <person name="Pohl T."/>
            <person name="Merkel B.J."/>
            <person name="Hornburger P."/>
            <person name="Mueller R.-W."/>
            <person name="Bruemmer F."/>
            <person name="Labrenz M."/>
            <person name="Spormann A.M."/>
            <person name="Op den Camp H."/>
            <person name="Overmann J."/>
            <person name="Amann R."/>
            <person name="Jetten M.S.M."/>
            <person name="Mascher T."/>
            <person name="Medema M.H."/>
            <person name="Devos D.P."/>
            <person name="Kaster A.-K."/>
            <person name="Ovreas L."/>
            <person name="Rohde M."/>
            <person name="Galperin M.Y."/>
            <person name="Jogler C."/>
        </authorList>
    </citation>
    <scope>NUCLEOTIDE SEQUENCE [LARGE SCALE GENOMIC DNA]</scope>
    <source>
        <strain evidence="10 11">ElP</strain>
    </source>
</reference>
<dbReference type="InterPro" id="IPR032675">
    <property type="entry name" value="LRR_dom_sf"/>
</dbReference>
<evidence type="ECO:0000313" key="11">
    <source>
        <dbReference type="Proteomes" id="UP000317835"/>
    </source>
</evidence>
<dbReference type="Gene3D" id="3.80.10.10">
    <property type="entry name" value="Ribonuclease Inhibitor"/>
    <property type="match status" value="2"/>
</dbReference>
<dbReference type="InterPro" id="IPR001611">
    <property type="entry name" value="Leu-rich_rpt"/>
</dbReference>
<accession>A0A518HD98</accession>
<dbReference type="GO" id="GO:0004674">
    <property type="term" value="F:protein serine/threonine kinase activity"/>
    <property type="evidence" value="ECO:0007669"/>
    <property type="project" value="UniProtKB-EC"/>
</dbReference>
<dbReference type="SUPFAM" id="SSF52047">
    <property type="entry name" value="RNI-like"/>
    <property type="match status" value="1"/>
</dbReference>
<dbReference type="PANTHER" id="PTHR43289:SF6">
    <property type="entry name" value="SERINE_THREONINE-PROTEIN KINASE NEKL-3"/>
    <property type="match status" value="1"/>
</dbReference>
<dbReference type="GO" id="GO:0005524">
    <property type="term" value="F:ATP binding"/>
    <property type="evidence" value="ECO:0007669"/>
    <property type="project" value="UniProtKB-UniRule"/>
</dbReference>
<keyword evidence="6 7" id="KW-0067">ATP-binding</keyword>
<evidence type="ECO:0000256" key="6">
    <source>
        <dbReference type="ARBA" id="ARBA00022840"/>
    </source>
</evidence>
<gene>
    <name evidence="10" type="primary">prkC_32</name>
    <name evidence="10" type="ORF">ElP_67670</name>
</gene>
<keyword evidence="1" id="KW-0433">Leucine-rich repeat</keyword>
<dbReference type="PROSITE" id="PS50011">
    <property type="entry name" value="PROTEIN_KINASE_DOM"/>
    <property type="match status" value="1"/>
</dbReference>
<dbReference type="Gene3D" id="1.10.510.10">
    <property type="entry name" value="Transferase(Phosphotransferase) domain 1"/>
    <property type="match status" value="1"/>
</dbReference>
<evidence type="ECO:0000256" key="8">
    <source>
        <dbReference type="SAM" id="MobiDB-lite"/>
    </source>
</evidence>
<dbReference type="Gene3D" id="3.30.200.20">
    <property type="entry name" value="Phosphorylase Kinase, domain 1"/>
    <property type="match status" value="1"/>
</dbReference>
<dbReference type="Proteomes" id="UP000317835">
    <property type="component" value="Chromosome"/>
</dbReference>
<keyword evidence="11" id="KW-1185">Reference proteome</keyword>
<dbReference type="InterPro" id="IPR011009">
    <property type="entry name" value="Kinase-like_dom_sf"/>
</dbReference>
<feature type="binding site" evidence="7">
    <location>
        <position position="120"/>
    </location>
    <ligand>
        <name>ATP</name>
        <dbReference type="ChEBI" id="CHEBI:30616"/>
    </ligand>
</feature>
<evidence type="ECO:0000256" key="2">
    <source>
        <dbReference type="ARBA" id="ARBA00022679"/>
    </source>
</evidence>
<dbReference type="KEGG" id="tpla:ElP_67670"/>
<dbReference type="Pfam" id="PF13516">
    <property type="entry name" value="LRR_6"/>
    <property type="match status" value="2"/>
</dbReference>
<evidence type="ECO:0000313" key="10">
    <source>
        <dbReference type="EMBL" id="QDV38810.1"/>
    </source>
</evidence>
<dbReference type="Pfam" id="PF00069">
    <property type="entry name" value="Pkinase"/>
    <property type="match status" value="1"/>
</dbReference>
<proteinExistence type="predicted"/>
<dbReference type="PROSITE" id="PS00107">
    <property type="entry name" value="PROTEIN_KINASE_ATP"/>
    <property type="match status" value="1"/>
</dbReference>
<dbReference type="InterPro" id="IPR008271">
    <property type="entry name" value="Ser/Thr_kinase_AS"/>
</dbReference>
<feature type="region of interest" description="Disordered" evidence="8">
    <location>
        <begin position="1"/>
        <end position="75"/>
    </location>
</feature>